<feature type="chain" id="PRO_5032498585" evidence="12">
    <location>
        <begin position="32"/>
        <end position="923"/>
    </location>
</feature>
<evidence type="ECO:0000256" key="5">
    <source>
        <dbReference type="ARBA" id="ARBA00022692"/>
    </source>
</evidence>
<evidence type="ECO:0000256" key="2">
    <source>
        <dbReference type="ARBA" id="ARBA00009810"/>
    </source>
</evidence>
<keyword evidence="9 10" id="KW-0998">Cell outer membrane</keyword>
<gene>
    <name evidence="15" type="ORF">GTP81_11865</name>
</gene>
<evidence type="ECO:0000313" key="15">
    <source>
        <dbReference type="EMBL" id="MYN17450.1"/>
    </source>
</evidence>
<dbReference type="PROSITE" id="PS52016">
    <property type="entry name" value="TONB_DEPENDENT_REC_3"/>
    <property type="match status" value="1"/>
</dbReference>
<keyword evidence="3 10" id="KW-0813">Transport</keyword>
<keyword evidence="16" id="KW-1185">Reference proteome</keyword>
<feature type="domain" description="TonB-dependent receptor-like beta-barrel" evidence="13">
    <location>
        <begin position="435"/>
        <end position="884"/>
    </location>
</feature>
<reference evidence="15 16" key="1">
    <citation type="submission" date="2019-12" db="EMBL/GenBank/DDBJ databases">
        <title>Novel species isolated from a subtropical stream in China.</title>
        <authorList>
            <person name="Lu H."/>
        </authorList>
    </citation>
    <scope>NUCLEOTIDE SEQUENCE [LARGE SCALE GENOMIC DNA]</scope>
    <source>
        <strain evidence="15 16">FT107W</strain>
    </source>
</reference>
<dbReference type="Pfam" id="PF00593">
    <property type="entry name" value="TonB_dep_Rec_b-barrel"/>
    <property type="match status" value="1"/>
</dbReference>
<keyword evidence="6 11" id="KW-0798">TonB box</keyword>
<dbReference type="InterPro" id="IPR037066">
    <property type="entry name" value="Plug_dom_sf"/>
</dbReference>
<dbReference type="Pfam" id="PF07715">
    <property type="entry name" value="Plug"/>
    <property type="match status" value="1"/>
</dbReference>
<feature type="signal peptide" evidence="12">
    <location>
        <begin position="1"/>
        <end position="31"/>
    </location>
</feature>
<evidence type="ECO:0000256" key="12">
    <source>
        <dbReference type="SAM" id="SignalP"/>
    </source>
</evidence>
<dbReference type="InterPro" id="IPR036942">
    <property type="entry name" value="Beta-barrel_TonB_sf"/>
</dbReference>
<dbReference type="GO" id="GO:0009279">
    <property type="term" value="C:cell outer membrane"/>
    <property type="evidence" value="ECO:0007669"/>
    <property type="project" value="UniProtKB-SubCell"/>
</dbReference>
<dbReference type="InterPro" id="IPR012910">
    <property type="entry name" value="Plug_dom"/>
</dbReference>
<dbReference type="Gene3D" id="2.40.170.20">
    <property type="entry name" value="TonB-dependent receptor, beta-barrel domain"/>
    <property type="match status" value="1"/>
</dbReference>
<dbReference type="SUPFAM" id="SSF56935">
    <property type="entry name" value="Porins"/>
    <property type="match status" value="1"/>
</dbReference>
<evidence type="ECO:0000256" key="11">
    <source>
        <dbReference type="RuleBase" id="RU003357"/>
    </source>
</evidence>
<dbReference type="AlphaFoldDB" id="A0A845HF81"/>
<evidence type="ECO:0000259" key="13">
    <source>
        <dbReference type="Pfam" id="PF00593"/>
    </source>
</evidence>
<organism evidence="15 16">
    <name type="scientific">Duganella vulcania</name>
    <dbReference type="NCBI Taxonomy" id="2692166"/>
    <lineage>
        <taxon>Bacteria</taxon>
        <taxon>Pseudomonadati</taxon>
        <taxon>Pseudomonadota</taxon>
        <taxon>Betaproteobacteria</taxon>
        <taxon>Burkholderiales</taxon>
        <taxon>Oxalobacteraceae</taxon>
        <taxon>Telluria group</taxon>
        <taxon>Duganella</taxon>
    </lineage>
</organism>
<accession>A0A845HF81</accession>
<dbReference type="RefSeq" id="WP_161090069.1">
    <property type="nucleotide sequence ID" value="NZ_WWCV01000017.1"/>
</dbReference>
<comment type="similarity">
    <text evidence="2 10 11">Belongs to the TonB-dependent receptor family.</text>
</comment>
<dbReference type="InterPro" id="IPR039426">
    <property type="entry name" value="TonB-dep_rcpt-like"/>
</dbReference>
<keyword evidence="4 10" id="KW-1134">Transmembrane beta strand</keyword>
<evidence type="ECO:0000259" key="14">
    <source>
        <dbReference type="Pfam" id="PF07715"/>
    </source>
</evidence>
<evidence type="ECO:0000256" key="7">
    <source>
        <dbReference type="ARBA" id="ARBA00023136"/>
    </source>
</evidence>
<dbReference type="Gene3D" id="2.170.130.10">
    <property type="entry name" value="TonB-dependent receptor, plug domain"/>
    <property type="match status" value="1"/>
</dbReference>
<sequence length="923" mass="98187">MTTEKMLARSLRLMFSGSVMLGLGGAALAQAQTAADTPMQRVEITGSSIKRAQAEGALPVQTVTREDIQKMGVTSTEQLLSSISANTQVGAVNAAQGVGASTYGLSSASLRGIGGSKTLILVNGRRLANYATDGTTVDINAIPLASVDHVELLKDGASGVYGSDAIAGVINFILRNNFNGVEVSGYGSGTKDGGGGNTKASIIAGWGDFDTDRYNVTVSADVGKDKQILGSQRQYATKSWNDNGLREASATNSGNINTFDPYTDPNAGGVIPHRLKSIGDPLGNPLSDNNGANCAQNGSTYNAITGSCRYNPAPLVALMPEVKRANVAASLRFKLNNNVEAYMEGFHSQQNTITLAQPSPYNTNFLKDDLAFQKADVYPAIILSPSSPYYPTSFLADTDQAGKPVTVSYRAFDGGNRRHEDLAKLSHLVIGMRGEFKGYDYDVAYVHNVSDVSETTQDGYQSQLALAKLLSNNNAFNPYAATQTPALAAQIRATNYNGPMINSQLSNDALQARVSGDLYQLPAGMAKFAVGGSISNENLNLNPSAAFQSGDIAGYGAQALPLSASRHSSALFAELNVPILKQLEGDLAVRTDKFPTATSTNPKLSLRYQPLSQLLVRASYGRGFREAALPELFNPQTFGTSATFTDPGTKTSGQYTVLAGGNTQLKPEKSEQTSVGLVIDPVPGLSFALDYWKINVSNLITTLDSQLIVKQAFAGNPLYTGLVQRDGSGAISQITATNLNAGGMKTEGLDLDARWRIAKTDNYGTFNAHLNGTYTSKFDQTLPDGTVQPSVAHTIDDKGAPLNAVSAGGIIFRWKHQLTLDWKYKNWGADLTQNFQSGYYDAARADSATGTDAVHIGAFSTWDAQVSYSGLVKGLNLRGGVKNLFNRKPPEAITLGNYFQAGYDPTYYDPHGATAYVSATYAF</sequence>
<dbReference type="PANTHER" id="PTHR47234:SF2">
    <property type="entry name" value="TONB-DEPENDENT RECEPTOR"/>
    <property type="match status" value="1"/>
</dbReference>
<evidence type="ECO:0000256" key="10">
    <source>
        <dbReference type="PROSITE-ProRule" id="PRU01360"/>
    </source>
</evidence>
<protein>
    <submittedName>
        <fullName evidence="15">TonB-dependent receptor</fullName>
    </submittedName>
</protein>
<evidence type="ECO:0000256" key="8">
    <source>
        <dbReference type="ARBA" id="ARBA00023170"/>
    </source>
</evidence>
<evidence type="ECO:0000256" key="4">
    <source>
        <dbReference type="ARBA" id="ARBA00022452"/>
    </source>
</evidence>
<dbReference type="PANTHER" id="PTHR47234">
    <property type="match status" value="1"/>
</dbReference>
<evidence type="ECO:0000256" key="3">
    <source>
        <dbReference type="ARBA" id="ARBA00022448"/>
    </source>
</evidence>
<feature type="domain" description="TonB-dependent receptor plug" evidence="14">
    <location>
        <begin position="57"/>
        <end position="169"/>
    </location>
</feature>
<evidence type="ECO:0000256" key="9">
    <source>
        <dbReference type="ARBA" id="ARBA00023237"/>
    </source>
</evidence>
<keyword evidence="7 10" id="KW-0472">Membrane</keyword>
<keyword evidence="5 10" id="KW-0812">Transmembrane</keyword>
<dbReference type="Proteomes" id="UP000484875">
    <property type="component" value="Unassembled WGS sequence"/>
</dbReference>
<comment type="subcellular location">
    <subcellularLocation>
        <location evidence="1 10">Cell outer membrane</location>
        <topology evidence="1 10">Multi-pass membrane protein</topology>
    </subcellularLocation>
</comment>
<dbReference type="InterPro" id="IPR000531">
    <property type="entry name" value="Beta-barrel_TonB"/>
</dbReference>
<evidence type="ECO:0000256" key="1">
    <source>
        <dbReference type="ARBA" id="ARBA00004571"/>
    </source>
</evidence>
<comment type="caution">
    <text evidence="15">The sequence shown here is derived from an EMBL/GenBank/DDBJ whole genome shotgun (WGS) entry which is preliminary data.</text>
</comment>
<proteinExistence type="inferred from homology"/>
<keyword evidence="12" id="KW-0732">Signal</keyword>
<evidence type="ECO:0000256" key="6">
    <source>
        <dbReference type="ARBA" id="ARBA00023077"/>
    </source>
</evidence>
<evidence type="ECO:0000313" key="16">
    <source>
        <dbReference type="Proteomes" id="UP000484875"/>
    </source>
</evidence>
<dbReference type="CDD" id="cd01347">
    <property type="entry name" value="ligand_gated_channel"/>
    <property type="match status" value="1"/>
</dbReference>
<name>A0A845HF81_9BURK</name>
<dbReference type="EMBL" id="WWCV01000017">
    <property type="protein sequence ID" value="MYN17450.1"/>
    <property type="molecule type" value="Genomic_DNA"/>
</dbReference>
<keyword evidence="8 15" id="KW-0675">Receptor</keyword>